<evidence type="ECO:0000256" key="9">
    <source>
        <dbReference type="ARBA" id="ARBA00023004"/>
    </source>
</evidence>
<dbReference type="GO" id="GO:0140683">
    <property type="term" value="F:histone H3K9me/H3K9me2 demethylase activity"/>
    <property type="evidence" value="ECO:0007669"/>
    <property type="project" value="UniProtKB-EC"/>
</dbReference>
<evidence type="ECO:0000313" key="18">
    <source>
        <dbReference type="EMBL" id="KAJ7392415.1"/>
    </source>
</evidence>
<feature type="compositionally biased region" description="Polar residues" evidence="16">
    <location>
        <begin position="329"/>
        <end position="345"/>
    </location>
</feature>
<feature type="compositionally biased region" description="Low complexity" evidence="16">
    <location>
        <begin position="777"/>
        <end position="798"/>
    </location>
</feature>
<dbReference type="PROSITE" id="PS51184">
    <property type="entry name" value="JMJC"/>
    <property type="match status" value="1"/>
</dbReference>
<feature type="compositionally biased region" description="Basic and acidic residues" evidence="16">
    <location>
        <begin position="1071"/>
        <end position="1085"/>
    </location>
</feature>
<dbReference type="Pfam" id="PF22987">
    <property type="entry name" value="Tudor_KDM3B"/>
    <property type="match status" value="1"/>
</dbReference>
<evidence type="ECO:0000256" key="1">
    <source>
        <dbReference type="ARBA" id="ARBA00001954"/>
    </source>
</evidence>
<dbReference type="Pfam" id="PF22989">
    <property type="entry name" value="DUF7030"/>
    <property type="match status" value="1"/>
</dbReference>
<feature type="region of interest" description="Disordered" evidence="16">
    <location>
        <begin position="1403"/>
        <end position="1431"/>
    </location>
</feature>
<protein>
    <recommendedName>
        <fullName evidence="14">[histone H3]-dimethyl-L-lysine(9) demethylase</fullName>
        <ecNumber evidence="14">1.14.11.65</ecNumber>
    </recommendedName>
</protein>
<comment type="similarity">
    <text evidence="13">Belongs to the JHDM2 histone demethylase family.</text>
</comment>
<dbReference type="Proteomes" id="UP001163046">
    <property type="component" value="Unassembled WGS sequence"/>
</dbReference>
<feature type="compositionally biased region" description="Polar residues" evidence="16">
    <location>
        <begin position="381"/>
        <end position="399"/>
    </location>
</feature>
<feature type="compositionally biased region" description="Basic and acidic residues" evidence="16">
    <location>
        <begin position="902"/>
        <end position="911"/>
    </location>
</feature>
<feature type="region of interest" description="Disordered" evidence="16">
    <location>
        <begin position="329"/>
        <end position="399"/>
    </location>
</feature>
<keyword evidence="6" id="KW-0156">Chromatin regulator</keyword>
<reference evidence="18" key="1">
    <citation type="submission" date="2023-01" db="EMBL/GenBank/DDBJ databases">
        <title>Genome assembly of the deep-sea coral Lophelia pertusa.</title>
        <authorList>
            <person name="Herrera S."/>
            <person name="Cordes E."/>
        </authorList>
    </citation>
    <scope>NUCLEOTIDE SEQUENCE</scope>
    <source>
        <strain evidence="18">USNM1676648</strain>
        <tissue evidence="18">Polyp</tissue>
    </source>
</reference>
<feature type="compositionally biased region" description="Basic and acidic residues" evidence="16">
    <location>
        <begin position="1933"/>
        <end position="1956"/>
    </location>
</feature>
<sequence>MYAFSKAELVGKRFLCVRQKNSLRPNSTRSSRVSNPLDYQWKVGVIRACSEKDFHHPELKVLVEYDNEEWTTREWLKIHDESWKLFLVEQTMVWSQRPDPSNPRRPLLWPALTFAPLVDKHGLTDEDRPVPVEFVGDHERAFVRKEEFRQYGQDDDALQPVLRNNTVVMNELRTWQRLQKSQSILMDGPFTLTGFRVQVYRQTCRQWFSAVITAHDILSRELSVMDDTVLQTHRVNPKLIQVILLANEAELDSLLRGELNVVRVLPMRQHRHSQVVITAPLATQTTSSVLATAPPTTWQLYAGLTQATNSNNLANCTQPVYQAPVASTSTRLSTTCSPVNSQGPSSVKERRKSTETRNRSTATRRITRSDSANSPPSSNDTLPQTSQTPQSSFTASSAASLMLSHRTATHAANQLSNNTSPPDANMSPSKNSSSSSSVGSPSSLPKKSPIKQPMSPKTSPTVLSYSSSPVSNAGMSTMGSPFRANPFCASPDLSSVVSMASPIAGISHMGMHSPGRAGHSSPHPLYSHAMGRLNISPNQLYALQLQQQQQQQQQQVQPPEHQEYLTKLRNQHYQSLLHQYQMHCYQLQLMVQQQELIQQMPLTTEQQHILAEHYNQLLYQYQCAQIFQQLAAVTQEEQLSMFHPIDEGDTSTLPERIQQQLREAQQRQKEELQNLMPRLEPEQLQTFFTCLQQQSMTAKQIEQLYTLLLQQQQAHRIPTHAQREPEDEQQEQKLQQCLQQNQEQLQKFLQLPKSPSFIQDVKPKQEKQEPKQEATCSSSSSQQITSPSPSISPSPTSSFTIHHLPITLDTASSSNAVTEDKPESDPCVGTSTSESPRHHPSQSVDEIELTSTTGEGQTFLEKLLQHHLKAVKENRQETSAKTTKSKASSEEKRSKRQRKSSNNKDDSAVKKDGKKAKTSPSVSGSSAEDSTSVISSSLAGSASCLTTSVNQAFSGDKSEPVVNNKLQIKLDFVDFPPAKDRNQDKAGNYKTAVFKEGDKTASKLPGQTAASGKKDNVQKVAPNVPSGDEKNGTSLEGTAPWVPEEDSEKVPEKVPVKGITTDGPKTADLQGAEKDSSRAPVKEGPKAPNSKFPDNRKEWLELTTLRGMKKASAAMPSKDISKTPPLSFFKNNFTNPAKLSVNISEKTDSKDIVSNTIELETPTVSQKPSLSSQAKPVFTTNCFSLFSPLSANHNGELFTGEGLKTYSKKTTANKRKSGSKESFVEDNPTVSKVLKMDKKESSEVGHVKNIIQENSEVELAKKLSKKLSNLHPEGKTLNRLPQNSVTAAEKGKASRKKSTEERKLQSKKAKCEENKPNGTSADAIRLKSVLRVELQDHIRQGTENGLSPVDSVSFVADQVVDEVLINHSPTVKDVPGNQFEAFKVNTDRLHSRSKERIREMTTKKKELKAKEEKRKAKKKASSGLPTVVNKQPETVDSLETVVDSVLDEEIAVIYKGDEDQENQTLVPSETKTEEEKKPEENSSKKRTKKESTTNRRGRKKKEMKHSESDGNVVSPNTELFFLQDRVCASLPDLPKCRDCRDVVGPKTGLECCRFNLFRRRRKTGAILAAGFQLPEHAATEDFFPWVAQEKVESLDKQTSLYILSNVGDQFCCVMQEEKKAITFAGTVKKPVSVAYKRAVQGVREMCDVCATTIFNMHWVCHRCGFGVCLDCYNLRVQERERQSGNVGKRVFEFKWVMCCPGICHQPKYLSVAQIIPKTVLSDLGDELHRARKVWKIGKTCPCKSFGRGQVHKSGAAQITELSNEDLTRNESNGITASKEGTNDVTVKTEASLISSMNQTACTGDSESSLEDDVNLMCDESLGMDSPADHEQEWLTEEKRRNLFTKKAGFGLVETKPQSDKKLSSGLSLLMDYNSSTDASPCESPVKDVKPTTGMFNFSLGGDRGRFGGLHLLVLACERNREELPVSHSVGLDAESKKEAEKPKPEPQKKQGSKEIRNVSLPVATTSESTSAESSDEVRRHAVSPVHDSSDTDACSDAPHSWLCDGRLLRLHDPRAPGNLKAFESRWKKGEPVLVSQMDKYLNLDIWSPKSFGEEFGSELSDVVNCRNGVVIERFKVGDFWQGFESIKDRPLDSNGEPMLLKLKDWPPKDDFSEKLPTRFEDLMNNVPLPEYTRRDGSRNLVSRLPDFFVKPDLGPKMYNAYGSAACPKEGTTNLHLDMSDAVNIMVYVGVPKDQGAGEKEREDAIKAVDEACDESQRKRVRQETARIGALWHIYAAEDADKIRDCLRVVAKERKMKYSAHHDPIHDQCFYLDHDIRQRLKNEYGVEGWGICQCLGDSVFIPAGAPHQVRNLYSCVKVAEDFVSPERIDHCFRMTQEFRHLSDRHTNHEDKLQVKNIIYHAVKDALDTLKQYEHEQSSTDGGH</sequence>
<dbReference type="Pfam" id="PF02373">
    <property type="entry name" value="JmjC"/>
    <property type="match status" value="1"/>
</dbReference>
<evidence type="ECO:0000256" key="11">
    <source>
        <dbReference type="ARBA" id="ARBA00023163"/>
    </source>
</evidence>
<comment type="subcellular location">
    <subcellularLocation>
        <location evidence="2">Nucleus</location>
    </subcellularLocation>
</comment>
<dbReference type="PANTHER" id="PTHR12549:SF38">
    <property type="entry name" value="JMJC DOMAIN-CONTAINING HISTONE DEMETHYLASE 2, ISOFORM A"/>
    <property type="match status" value="1"/>
</dbReference>
<keyword evidence="5" id="KW-0862">Zinc</keyword>
<evidence type="ECO:0000256" key="8">
    <source>
        <dbReference type="ARBA" id="ARBA00023002"/>
    </source>
</evidence>
<dbReference type="InterPro" id="IPR054294">
    <property type="entry name" value="DUF7030"/>
</dbReference>
<name>A0A9X0DA49_9CNID</name>
<feature type="compositionally biased region" description="Basic and acidic residues" evidence="16">
    <location>
        <begin position="761"/>
        <end position="772"/>
    </location>
</feature>
<accession>A0A9X0DA49</accession>
<evidence type="ECO:0000256" key="15">
    <source>
        <dbReference type="ARBA" id="ARBA00047648"/>
    </source>
</evidence>
<keyword evidence="9" id="KW-0408">Iron</keyword>
<feature type="compositionally biased region" description="Basic and acidic residues" evidence="16">
    <location>
        <begin position="1403"/>
        <end position="1414"/>
    </location>
</feature>
<evidence type="ECO:0000256" key="2">
    <source>
        <dbReference type="ARBA" id="ARBA00004123"/>
    </source>
</evidence>
<dbReference type="InterPro" id="IPR054503">
    <property type="entry name" value="KDM3AB_Tudor"/>
</dbReference>
<comment type="caution">
    <text evidence="18">The sequence shown here is derived from an EMBL/GenBank/DDBJ whole genome shotgun (WGS) entry which is preliminary data.</text>
</comment>
<dbReference type="GO" id="GO:0000118">
    <property type="term" value="C:histone deacetylase complex"/>
    <property type="evidence" value="ECO:0007669"/>
    <property type="project" value="TreeGrafter"/>
</dbReference>
<evidence type="ECO:0000256" key="13">
    <source>
        <dbReference type="ARBA" id="ARBA00037987"/>
    </source>
</evidence>
<dbReference type="FunFam" id="2.60.120.650:FF:000004">
    <property type="entry name" value="Putative lysine-specific demethylase 3B"/>
    <property type="match status" value="1"/>
</dbReference>
<comment type="cofactor">
    <cofactor evidence="1">
        <name>Fe(2+)</name>
        <dbReference type="ChEBI" id="CHEBI:29033"/>
    </cofactor>
</comment>
<feature type="region of interest" description="Disordered" evidence="16">
    <location>
        <begin position="413"/>
        <end position="473"/>
    </location>
</feature>
<feature type="region of interest" description="Disordered" evidence="16">
    <location>
        <begin position="812"/>
        <end position="853"/>
    </location>
</feature>
<dbReference type="InterPro" id="IPR045109">
    <property type="entry name" value="LSDs-like"/>
</dbReference>
<dbReference type="InterPro" id="IPR054504">
    <property type="entry name" value="PWWP_KDM3B"/>
</dbReference>
<evidence type="ECO:0000313" key="19">
    <source>
        <dbReference type="Proteomes" id="UP001163046"/>
    </source>
</evidence>
<feature type="compositionally biased region" description="Basic and acidic residues" evidence="16">
    <location>
        <begin position="1289"/>
        <end position="1315"/>
    </location>
</feature>
<feature type="compositionally biased region" description="Polar residues" evidence="16">
    <location>
        <begin position="841"/>
        <end position="853"/>
    </location>
</feature>
<dbReference type="OrthoDB" id="1667110at2759"/>
<gene>
    <name evidence="18" type="primary">KDM3B</name>
    <name evidence="18" type="ORF">OS493_012077</name>
</gene>
<dbReference type="SUPFAM" id="SSF51197">
    <property type="entry name" value="Clavaminate synthase-like"/>
    <property type="match status" value="1"/>
</dbReference>
<evidence type="ECO:0000256" key="12">
    <source>
        <dbReference type="ARBA" id="ARBA00023242"/>
    </source>
</evidence>
<dbReference type="GO" id="GO:0003712">
    <property type="term" value="F:transcription coregulator activity"/>
    <property type="evidence" value="ECO:0007669"/>
    <property type="project" value="TreeGrafter"/>
</dbReference>
<dbReference type="EMBL" id="MU825401">
    <property type="protein sequence ID" value="KAJ7392415.1"/>
    <property type="molecule type" value="Genomic_DNA"/>
</dbReference>
<feature type="compositionally biased region" description="Polar residues" evidence="16">
    <location>
        <begin position="918"/>
        <end position="929"/>
    </location>
</feature>
<dbReference type="PANTHER" id="PTHR12549">
    <property type="entry name" value="JMJC DOMAIN-CONTAINING HISTONE DEMETHYLATION PROTEIN"/>
    <property type="match status" value="1"/>
</dbReference>
<dbReference type="Pfam" id="PF22988">
    <property type="entry name" value="PWWP_KDM3B"/>
    <property type="match status" value="1"/>
</dbReference>
<evidence type="ECO:0000256" key="7">
    <source>
        <dbReference type="ARBA" id="ARBA00022964"/>
    </source>
</evidence>
<evidence type="ECO:0000256" key="14">
    <source>
        <dbReference type="ARBA" id="ARBA00038951"/>
    </source>
</evidence>
<feature type="domain" description="JmjC" evidence="17">
    <location>
        <begin position="2115"/>
        <end position="2338"/>
    </location>
</feature>
<evidence type="ECO:0000259" key="17">
    <source>
        <dbReference type="PROSITE" id="PS51184"/>
    </source>
</evidence>
<feature type="compositionally biased region" description="Low complexity" evidence="16">
    <location>
        <begin position="369"/>
        <end position="380"/>
    </location>
</feature>
<evidence type="ECO:0000256" key="3">
    <source>
        <dbReference type="ARBA" id="ARBA00022723"/>
    </source>
</evidence>
<feature type="compositionally biased region" description="Low complexity" evidence="16">
    <location>
        <begin position="1963"/>
        <end position="1972"/>
    </location>
</feature>
<keyword evidence="12" id="KW-0539">Nucleus</keyword>
<feature type="compositionally biased region" description="Basic and acidic residues" evidence="16">
    <location>
        <begin position="1470"/>
        <end position="1493"/>
    </location>
</feature>
<comment type="catalytic activity">
    <reaction evidence="15">
        <text>N(6),N(6)-dimethyl-L-lysyl(9)-[histone H3] + 2 2-oxoglutarate + 2 O2 = L-lysyl(9)-[histone H3] + 2 formaldehyde + 2 succinate + 2 CO2</text>
        <dbReference type="Rhea" id="RHEA:60188"/>
        <dbReference type="Rhea" id="RHEA-COMP:15541"/>
        <dbReference type="Rhea" id="RHEA-COMP:15546"/>
        <dbReference type="ChEBI" id="CHEBI:15379"/>
        <dbReference type="ChEBI" id="CHEBI:16526"/>
        <dbReference type="ChEBI" id="CHEBI:16810"/>
        <dbReference type="ChEBI" id="CHEBI:16842"/>
        <dbReference type="ChEBI" id="CHEBI:29969"/>
        <dbReference type="ChEBI" id="CHEBI:30031"/>
        <dbReference type="ChEBI" id="CHEBI:61976"/>
        <dbReference type="EC" id="1.14.11.65"/>
    </reaction>
</comment>
<dbReference type="Gene3D" id="2.60.120.650">
    <property type="entry name" value="Cupin"/>
    <property type="match status" value="1"/>
</dbReference>
<dbReference type="InterPro" id="IPR003347">
    <property type="entry name" value="JmjC_dom"/>
</dbReference>
<feature type="region of interest" description="Disordered" evidence="16">
    <location>
        <begin position="1269"/>
        <end position="1322"/>
    </location>
</feature>
<keyword evidence="7" id="KW-0223">Dioxygenase</keyword>
<keyword evidence="3" id="KW-0479">Metal-binding</keyword>
<dbReference type="GO" id="GO:0006357">
    <property type="term" value="P:regulation of transcription by RNA polymerase II"/>
    <property type="evidence" value="ECO:0007669"/>
    <property type="project" value="TreeGrafter"/>
</dbReference>
<feature type="region of interest" description="Disordered" evidence="16">
    <location>
        <begin position="871"/>
        <end position="937"/>
    </location>
</feature>
<dbReference type="SMART" id="SM00558">
    <property type="entry name" value="JmjC"/>
    <property type="match status" value="1"/>
</dbReference>
<keyword evidence="4" id="KW-0863">Zinc-finger</keyword>
<evidence type="ECO:0000256" key="16">
    <source>
        <dbReference type="SAM" id="MobiDB-lite"/>
    </source>
</evidence>
<feature type="region of interest" description="Disordered" evidence="16">
    <location>
        <begin position="716"/>
        <end position="735"/>
    </location>
</feature>
<feature type="compositionally biased region" description="Polar residues" evidence="16">
    <location>
        <begin position="455"/>
        <end position="473"/>
    </location>
</feature>
<keyword evidence="8" id="KW-0560">Oxidoreductase</keyword>
<feature type="region of interest" description="Disordered" evidence="16">
    <location>
        <begin position="1925"/>
        <end position="1995"/>
    </location>
</feature>
<feature type="compositionally biased region" description="Polar residues" evidence="16">
    <location>
        <begin position="413"/>
        <end position="422"/>
    </location>
</feature>
<feature type="region of interest" description="Disordered" evidence="16">
    <location>
        <begin position="761"/>
        <end position="800"/>
    </location>
</feature>
<dbReference type="GO" id="GO:0000785">
    <property type="term" value="C:chromatin"/>
    <property type="evidence" value="ECO:0007669"/>
    <property type="project" value="TreeGrafter"/>
</dbReference>
<evidence type="ECO:0000256" key="4">
    <source>
        <dbReference type="ARBA" id="ARBA00022771"/>
    </source>
</evidence>
<organism evidence="18 19">
    <name type="scientific">Desmophyllum pertusum</name>
    <dbReference type="NCBI Taxonomy" id="174260"/>
    <lineage>
        <taxon>Eukaryota</taxon>
        <taxon>Metazoa</taxon>
        <taxon>Cnidaria</taxon>
        <taxon>Anthozoa</taxon>
        <taxon>Hexacorallia</taxon>
        <taxon>Scleractinia</taxon>
        <taxon>Caryophylliina</taxon>
        <taxon>Caryophylliidae</taxon>
        <taxon>Desmophyllum</taxon>
    </lineage>
</organism>
<keyword evidence="10" id="KW-0805">Transcription regulation</keyword>
<evidence type="ECO:0000256" key="5">
    <source>
        <dbReference type="ARBA" id="ARBA00022833"/>
    </source>
</evidence>
<dbReference type="GO" id="GO:0031490">
    <property type="term" value="F:chromatin DNA binding"/>
    <property type="evidence" value="ECO:0007669"/>
    <property type="project" value="TreeGrafter"/>
</dbReference>
<keyword evidence="19" id="KW-1185">Reference proteome</keyword>
<proteinExistence type="inferred from homology"/>
<dbReference type="EC" id="1.14.11.65" evidence="14"/>
<dbReference type="GO" id="GO:0008270">
    <property type="term" value="F:zinc ion binding"/>
    <property type="evidence" value="ECO:0007669"/>
    <property type="project" value="UniProtKB-KW"/>
</dbReference>
<feature type="region of interest" description="Disordered" evidence="16">
    <location>
        <begin position="975"/>
        <end position="1097"/>
    </location>
</feature>
<feature type="compositionally biased region" description="Low complexity" evidence="16">
    <location>
        <begin position="427"/>
        <end position="451"/>
    </location>
</feature>
<keyword evidence="11" id="KW-0804">Transcription</keyword>
<feature type="region of interest" description="Disordered" evidence="16">
    <location>
        <begin position="1456"/>
        <end position="1510"/>
    </location>
</feature>
<evidence type="ECO:0000256" key="10">
    <source>
        <dbReference type="ARBA" id="ARBA00023015"/>
    </source>
</evidence>
<evidence type="ECO:0000256" key="6">
    <source>
        <dbReference type="ARBA" id="ARBA00022853"/>
    </source>
</evidence>